<dbReference type="SMART" id="SM00827">
    <property type="entry name" value="PKS_AT"/>
    <property type="match status" value="1"/>
</dbReference>
<organism evidence="2 3">
    <name type="scientific">Pelobacter propionicus (strain DSM 2379 / NBRC 103807 / OttBd1)</name>
    <dbReference type="NCBI Taxonomy" id="338966"/>
    <lineage>
        <taxon>Bacteria</taxon>
        <taxon>Pseudomonadati</taxon>
        <taxon>Thermodesulfobacteriota</taxon>
        <taxon>Desulfuromonadia</taxon>
        <taxon>Desulfuromonadales</taxon>
        <taxon>Desulfuromonadaceae</taxon>
        <taxon>Pelobacter</taxon>
    </lineage>
</organism>
<dbReference type="InterPro" id="IPR014043">
    <property type="entry name" value="Acyl_transferase_dom"/>
</dbReference>
<reference evidence="2 3" key="1">
    <citation type="submission" date="2006-10" db="EMBL/GenBank/DDBJ databases">
        <title>Complete sequence of chromosome of Pelobacter propionicus DSM 2379.</title>
        <authorList>
            <consortium name="US DOE Joint Genome Institute"/>
            <person name="Copeland A."/>
            <person name="Lucas S."/>
            <person name="Lapidus A."/>
            <person name="Barry K."/>
            <person name="Detter J.C."/>
            <person name="Glavina del Rio T."/>
            <person name="Hammon N."/>
            <person name="Israni S."/>
            <person name="Dalin E."/>
            <person name="Tice H."/>
            <person name="Pitluck S."/>
            <person name="Saunders E."/>
            <person name="Brettin T."/>
            <person name="Bruce D."/>
            <person name="Han C."/>
            <person name="Tapia R."/>
            <person name="Schmutz J."/>
            <person name="Larimer F."/>
            <person name="Land M."/>
            <person name="Hauser L."/>
            <person name="Kyrpides N."/>
            <person name="Kim E."/>
            <person name="Lovley D."/>
            <person name="Richardson P."/>
        </authorList>
    </citation>
    <scope>NUCLEOTIDE SEQUENCE [LARGE SCALE GENOMIC DNA]</scope>
    <source>
        <strain evidence="3">DSM 2379 / NBRC 103807 / OttBd1</strain>
    </source>
</reference>
<dbReference type="PANTHER" id="PTHR42681">
    <property type="entry name" value="MALONYL-COA-ACYL CARRIER PROTEIN TRANSACYLASE, MITOCHONDRIAL"/>
    <property type="match status" value="1"/>
</dbReference>
<dbReference type="InterPro" id="IPR001227">
    <property type="entry name" value="Ac_transferase_dom_sf"/>
</dbReference>
<accession>A1AP59</accession>
<dbReference type="eggNOG" id="COG0331">
    <property type="taxonomic scope" value="Bacteria"/>
</dbReference>
<dbReference type="InterPro" id="IPR016035">
    <property type="entry name" value="Acyl_Trfase/lysoPLipase"/>
</dbReference>
<feature type="domain" description="Malonyl-CoA:ACP transacylase (MAT)" evidence="1">
    <location>
        <begin position="11"/>
        <end position="310"/>
    </location>
</feature>
<dbReference type="PANTHER" id="PTHR42681:SF6">
    <property type="entry name" value="BLL0263 PROTEIN"/>
    <property type="match status" value="1"/>
</dbReference>
<dbReference type="KEGG" id="ppd:Ppro_1514"/>
<gene>
    <name evidence="2" type="ordered locus">Ppro_1514</name>
</gene>
<dbReference type="HOGENOM" id="CLU_030558_4_0_7"/>
<evidence type="ECO:0000313" key="2">
    <source>
        <dbReference type="EMBL" id="ABK99129.1"/>
    </source>
</evidence>
<dbReference type="Pfam" id="PF00698">
    <property type="entry name" value="Acyl_transf_1"/>
    <property type="match status" value="1"/>
</dbReference>
<dbReference type="STRING" id="338966.Ppro_1514"/>
<dbReference type="Proteomes" id="UP000006732">
    <property type="component" value="Chromosome"/>
</dbReference>
<name>A1AP59_PELPD</name>
<dbReference type="SUPFAM" id="SSF52151">
    <property type="entry name" value="FabD/lysophospholipase-like"/>
    <property type="match status" value="1"/>
</dbReference>
<evidence type="ECO:0000313" key="3">
    <source>
        <dbReference type="Proteomes" id="UP000006732"/>
    </source>
</evidence>
<dbReference type="InterPro" id="IPR050858">
    <property type="entry name" value="Mal-CoA-ACP_Trans/PKS_FabD"/>
</dbReference>
<proteinExistence type="predicted"/>
<protein>
    <submittedName>
        <fullName evidence="2">Malonyl CoA-ACP transacylase</fullName>
    </submittedName>
</protein>
<dbReference type="AlphaFoldDB" id="A1AP59"/>
<dbReference type="GO" id="GO:0006633">
    <property type="term" value="P:fatty acid biosynthetic process"/>
    <property type="evidence" value="ECO:0007669"/>
    <property type="project" value="TreeGrafter"/>
</dbReference>
<dbReference type="EMBL" id="CP000482">
    <property type="protein sequence ID" value="ABK99129.1"/>
    <property type="molecule type" value="Genomic_DNA"/>
</dbReference>
<dbReference type="RefSeq" id="WP_011735419.1">
    <property type="nucleotide sequence ID" value="NC_008609.1"/>
</dbReference>
<keyword evidence="3" id="KW-1185">Reference proteome</keyword>
<dbReference type="GO" id="GO:0004314">
    <property type="term" value="F:[acyl-carrier-protein] S-malonyltransferase activity"/>
    <property type="evidence" value="ECO:0007669"/>
    <property type="project" value="TreeGrafter"/>
</dbReference>
<dbReference type="Gene3D" id="3.40.366.10">
    <property type="entry name" value="Malonyl-Coenzyme A Acyl Carrier Protein, domain 2"/>
    <property type="match status" value="1"/>
</dbReference>
<sequence length="319" mass="35085">MTSTTGKIALLCSGQAGQRSGMLDELLGNPRHNELSQLASDLLGQDVCSWWRSLGEDEIYANSRAQFTIALYQLATWDAIRDLLPKPALVAGYSLGEVAACYVAGALNRRETLRIIRERARLMDLATAQLRPGRGAMMLWRYDDVPERRMRRDAMMAALGIDTAIVRGSGEVVLSGRDDAVHRLLDHFSPTNPSLVRLPVAVPSHSRHLAGAVEPLRRFILEGECAAPAVPLLSSLSGQRITSREGVAEALSAQLASTVRWDLCMAAMARAAIDTVIELGPGTDLARLLMREYPHIRVCSVDEFPCLSRFETWLEEHQA</sequence>
<dbReference type="OrthoDB" id="9808564at2"/>
<dbReference type="Gene3D" id="3.30.70.250">
    <property type="entry name" value="Malonyl-CoA ACP transacylase, ACP-binding"/>
    <property type="match status" value="1"/>
</dbReference>
<dbReference type="GO" id="GO:0005829">
    <property type="term" value="C:cytosol"/>
    <property type="evidence" value="ECO:0007669"/>
    <property type="project" value="TreeGrafter"/>
</dbReference>
<evidence type="ECO:0000259" key="1">
    <source>
        <dbReference type="SMART" id="SM00827"/>
    </source>
</evidence>